<gene>
    <name evidence="1" type="ORF">VNO77_08604</name>
</gene>
<proteinExistence type="predicted"/>
<sequence length="100" mass="11164">MGSQHGSMPATVMPTKSREPFYDSSCHVEALRWVQSETRGKAKLVPEISQKSEPASTSTSCLGFHLFKDLNQRRLLQAYLLPSPRNIIPIPDLIATAYYA</sequence>
<evidence type="ECO:0000313" key="2">
    <source>
        <dbReference type="Proteomes" id="UP001367508"/>
    </source>
</evidence>
<protein>
    <submittedName>
        <fullName evidence="1">Uncharacterized protein</fullName>
    </submittedName>
</protein>
<evidence type="ECO:0000313" key="1">
    <source>
        <dbReference type="EMBL" id="KAK7350248.1"/>
    </source>
</evidence>
<accession>A0AAN9ME47</accession>
<reference evidence="1 2" key="1">
    <citation type="submission" date="2024-01" db="EMBL/GenBank/DDBJ databases">
        <title>The genomes of 5 underutilized Papilionoideae crops provide insights into root nodulation and disease resistanc.</title>
        <authorList>
            <person name="Jiang F."/>
        </authorList>
    </citation>
    <scope>NUCLEOTIDE SEQUENCE [LARGE SCALE GENOMIC DNA]</scope>
    <source>
        <strain evidence="1">LVBAO_FW01</strain>
        <tissue evidence="1">Leaves</tissue>
    </source>
</reference>
<organism evidence="1 2">
    <name type="scientific">Canavalia gladiata</name>
    <name type="common">Sword bean</name>
    <name type="synonym">Dolichos gladiatus</name>
    <dbReference type="NCBI Taxonomy" id="3824"/>
    <lineage>
        <taxon>Eukaryota</taxon>
        <taxon>Viridiplantae</taxon>
        <taxon>Streptophyta</taxon>
        <taxon>Embryophyta</taxon>
        <taxon>Tracheophyta</taxon>
        <taxon>Spermatophyta</taxon>
        <taxon>Magnoliopsida</taxon>
        <taxon>eudicotyledons</taxon>
        <taxon>Gunneridae</taxon>
        <taxon>Pentapetalae</taxon>
        <taxon>rosids</taxon>
        <taxon>fabids</taxon>
        <taxon>Fabales</taxon>
        <taxon>Fabaceae</taxon>
        <taxon>Papilionoideae</taxon>
        <taxon>50 kb inversion clade</taxon>
        <taxon>NPAAA clade</taxon>
        <taxon>indigoferoid/millettioid clade</taxon>
        <taxon>Phaseoleae</taxon>
        <taxon>Canavalia</taxon>
    </lineage>
</organism>
<name>A0AAN9ME47_CANGL</name>
<dbReference type="AlphaFoldDB" id="A0AAN9ME47"/>
<dbReference type="Proteomes" id="UP001367508">
    <property type="component" value="Unassembled WGS sequence"/>
</dbReference>
<keyword evidence="2" id="KW-1185">Reference proteome</keyword>
<dbReference type="EMBL" id="JAYMYQ010000002">
    <property type="protein sequence ID" value="KAK7350248.1"/>
    <property type="molecule type" value="Genomic_DNA"/>
</dbReference>
<comment type="caution">
    <text evidence="1">The sequence shown here is derived from an EMBL/GenBank/DDBJ whole genome shotgun (WGS) entry which is preliminary data.</text>
</comment>